<comment type="caution">
    <text evidence="2">The sequence shown here is derived from an EMBL/GenBank/DDBJ whole genome shotgun (WGS) entry which is preliminary data.</text>
</comment>
<feature type="compositionally biased region" description="Basic and acidic residues" evidence="1">
    <location>
        <begin position="17"/>
        <end position="26"/>
    </location>
</feature>
<dbReference type="AlphaFoldDB" id="D6RJS4"/>
<dbReference type="GeneID" id="6018079"/>
<dbReference type="RefSeq" id="XP_002912054.1">
    <property type="nucleotide sequence ID" value="XM_002912008.1"/>
</dbReference>
<dbReference type="Proteomes" id="UP000001861">
    <property type="component" value="Unassembled WGS sequence"/>
</dbReference>
<feature type="region of interest" description="Disordered" evidence="1">
    <location>
        <begin position="1"/>
        <end position="26"/>
    </location>
</feature>
<name>D6RJS4_COPC7</name>
<dbReference type="HOGENOM" id="CLU_2026597_0_0_1"/>
<evidence type="ECO:0000313" key="3">
    <source>
        <dbReference type="Proteomes" id="UP000001861"/>
    </source>
</evidence>
<dbReference type="VEuPathDB" id="FungiDB:CC1G_13582"/>
<accession>D6RJS4</accession>
<dbReference type="KEGG" id="cci:CC1G_13582"/>
<protein>
    <submittedName>
        <fullName evidence="2">Uncharacterized protein</fullName>
    </submittedName>
</protein>
<evidence type="ECO:0000256" key="1">
    <source>
        <dbReference type="SAM" id="MobiDB-lite"/>
    </source>
</evidence>
<sequence>MTIDHPQAYGCGPEARTGTKLERGPGGEERFVFAADPQTLTTLSSFGIRFCQPECTPACLEPQLGLQNDTRRHLSLQCSRHPPHPVPFRLTNPQLNSAQIQVTVHPGSPAEDSTFNLSGSHP</sequence>
<dbReference type="EMBL" id="AACS02000001">
    <property type="protein sequence ID" value="EFI28560.1"/>
    <property type="molecule type" value="Genomic_DNA"/>
</dbReference>
<evidence type="ECO:0000313" key="2">
    <source>
        <dbReference type="EMBL" id="EFI28560.1"/>
    </source>
</evidence>
<keyword evidence="3" id="KW-1185">Reference proteome</keyword>
<gene>
    <name evidence="2" type="ORF">CC1G_13582</name>
</gene>
<proteinExistence type="predicted"/>
<organism evidence="2 3">
    <name type="scientific">Coprinopsis cinerea (strain Okayama-7 / 130 / ATCC MYA-4618 / FGSC 9003)</name>
    <name type="common">Inky cap fungus</name>
    <name type="synonym">Hormographiella aspergillata</name>
    <dbReference type="NCBI Taxonomy" id="240176"/>
    <lineage>
        <taxon>Eukaryota</taxon>
        <taxon>Fungi</taxon>
        <taxon>Dikarya</taxon>
        <taxon>Basidiomycota</taxon>
        <taxon>Agaricomycotina</taxon>
        <taxon>Agaricomycetes</taxon>
        <taxon>Agaricomycetidae</taxon>
        <taxon>Agaricales</taxon>
        <taxon>Agaricineae</taxon>
        <taxon>Psathyrellaceae</taxon>
        <taxon>Coprinopsis</taxon>
    </lineage>
</organism>
<dbReference type="InParanoid" id="D6RJS4"/>
<reference evidence="2 3" key="1">
    <citation type="journal article" date="2010" name="Proc. Natl. Acad. Sci. U.S.A.">
        <title>Insights into evolution of multicellular fungi from the assembled chromosomes of the mushroom Coprinopsis cinerea (Coprinus cinereus).</title>
        <authorList>
            <person name="Stajich J.E."/>
            <person name="Wilke S.K."/>
            <person name="Ahren D."/>
            <person name="Au C.H."/>
            <person name="Birren B.W."/>
            <person name="Borodovsky M."/>
            <person name="Burns C."/>
            <person name="Canback B."/>
            <person name="Casselton L.A."/>
            <person name="Cheng C.K."/>
            <person name="Deng J."/>
            <person name="Dietrich F.S."/>
            <person name="Fargo D.C."/>
            <person name="Farman M.L."/>
            <person name="Gathman A.C."/>
            <person name="Goldberg J."/>
            <person name="Guigo R."/>
            <person name="Hoegger P.J."/>
            <person name="Hooker J.B."/>
            <person name="Huggins A."/>
            <person name="James T.Y."/>
            <person name="Kamada T."/>
            <person name="Kilaru S."/>
            <person name="Kodira C."/>
            <person name="Kues U."/>
            <person name="Kupfer D."/>
            <person name="Kwan H.S."/>
            <person name="Lomsadze A."/>
            <person name="Li W."/>
            <person name="Lilly W.W."/>
            <person name="Ma L.J."/>
            <person name="Mackey A.J."/>
            <person name="Manning G."/>
            <person name="Martin F."/>
            <person name="Muraguchi H."/>
            <person name="Natvig D.O."/>
            <person name="Palmerini H."/>
            <person name="Ramesh M.A."/>
            <person name="Rehmeyer C.J."/>
            <person name="Roe B.A."/>
            <person name="Shenoy N."/>
            <person name="Stanke M."/>
            <person name="Ter-Hovhannisyan V."/>
            <person name="Tunlid A."/>
            <person name="Velagapudi R."/>
            <person name="Vision T.J."/>
            <person name="Zeng Q."/>
            <person name="Zolan M.E."/>
            <person name="Pukkila P.J."/>
        </authorList>
    </citation>
    <scope>NUCLEOTIDE SEQUENCE [LARGE SCALE GENOMIC DNA]</scope>
    <source>
        <strain evidence="3">Okayama-7 / 130 / ATCC MYA-4618 / FGSC 9003</strain>
    </source>
</reference>